<dbReference type="Proteomes" id="UP001388673">
    <property type="component" value="Unassembled WGS sequence"/>
</dbReference>
<evidence type="ECO:0000313" key="6">
    <source>
        <dbReference type="Proteomes" id="UP001388673"/>
    </source>
</evidence>
<feature type="transmembrane region" description="Helical" evidence="3">
    <location>
        <begin position="106"/>
        <end position="125"/>
    </location>
</feature>
<dbReference type="GO" id="GO:0010960">
    <property type="term" value="P:magnesium ion homeostasis"/>
    <property type="evidence" value="ECO:0007669"/>
    <property type="project" value="InterPro"/>
</dbReference>
<dbReference type="GO" id="GO:0016020">
    <property type="term" value="C:membrane"/>
    <property type="evidence" value="ECO:0007669"/>
    <property type="project" value="UniProtKB-UniRule"/>
</dbReference>
<evidence type="ECO:0000313" key="5">
    <source>
        <dbReference type="EMBL" id="KAK8846786.1"/>
    </source>
</evidence>
<comment type="caution">
    <text evidence="5">The sequence shown here is derived from an EMBL/GenBank/DDBJ whole genome shotgun (WGS) entry which is preliminary data.</text>
</comment>
<keyword evidence="2 3" id="KW-0812">Transmembrane</keyword>
<evidence type="ECO:0000256" key="1">
    <source>
        <dbReference type="ARBA" id="ARBA00022737"/>
    </source>
</evidence>
<dbReference type="Gene3D" id="3.10.580.10">
    <property type="entry name" value="CBS-domain"/>
    <property type="match status" value="1"/>
</dbReference>
<dbReference type="RefSeq" id="XP_066800736.1">
    <property type="nucleotide sequence ID" value="XM_066948963.1"/>
</dbReference>
<proteinExistence type="predicted"/>
<dbReference type="GeneID" id="92183132"/>
<keyword evidence="1" id="KW-0677">Repeat</keyword>
<dbReference type="EMBL" id="JBCAWK010000011">
    <property type="protein sequence ID" value="KAK8846786.1"/>
    <property type="molecule type" value="Genomic_DNA"/>
</dbReference>
<dbReference type="KEGG" id="kne:92183132"/>
<dbReference type="Pfam" id="PF01595">
    <property type="entry name" value="CNNM"/>
    <property type="match status" value="2"/>
</dbReference>
<dbReference type="SUPFAM" id="SSF54631">
    <property type="entry name" value="CBS-domain pair"/>
    <property type="match status" value="1"/>
</dbReference>
<dbReference type="PROSITE" id="PS51846">
    <property type="entry name" value="CNNM"/>
    <property type="match status" value="1"/>
</dbReference>
<feature type="domain" description="CNNM transmembrane" evidence="4">
    <location>
        <begin position="41"/>
        <end position="244"/>
    </location>
</feature>
<feature type="transmembrane region" description="Helical" evidence="3">
    <location>
        <begin position="45"/>
        <end position="72"/>
    </location>
</feature>
<dbReference type="GO" id="GO:0005737">
    <property type="term" value="C:cytoplasm"/>
    <property type="evidence" value="ECO:0007669"/>
    <property type="project" value="TreeGrafter"/>
</dbReference>
<dbReference type="InterPro" id="IPR002550">
    <property type="entry name" value="CNNM"/>
</dbReference>
<dbReference type="InterPro" id="IPR046342">
    <property type="entry name" value="CBS_dom_sf"/>
</dbReference>
<gene>
    <name evidence="5" type="ORF">IAR55_005874</name>
</gene>
<evidence type="ECO:0000256" key="3">
    <source>
        <dbReference type="SAM" id="Phobius"/>
    </source>
</evidence>
<name>A0AAW0YYL6_9TREE</name>
<sequence length="448" mass="48973">MDIHPFPHPAILLALYTFASPPCIVLSRPAETTKHVHVPIDSPLFGWYILAILGLVLLGGVFSGLTLGLMGLDTVNLQVLSIAGTDDERIQAPRVLRLLSKGRHTMLVVLLLGNTLINTSLPIFLDSIVGGGWIAVLGSTFLILIFGESYRNVRFTATPVHQSALTSVERTLIAICNRYGLAIGATLAPLVRLLIVLMYPIAKPISIILDCVLGAHDDPVTYRKAELKTFVSLGVEDKLGEEELGLLGGVLEFSGKTVEDVMTAKEDMYALSAERILDDCLVREILRKGYSRIPIYEPSSPGAYILRGLVGYDPTDLAPTSKLVMQALPQCPPDLTLLEVSLEAREFRLRHTVSFQTGRSHMLLVTDSPGSEQGALGLVTLEDVVEELIGKEIIDETDVYVDIHSRVPVVRPKYRAERSIPGLKRIFEGQLARRRVMDGDHGTISGCV</sequence>
<protein>
    <recommendedName>
        <fullName evidence="4">CNNM transmembrane domain-containing protein</fullName>
    </recommendedName>
</protein>
<dbReference type="PANTHER" id="PTHR12064:SF97">
    <property type="entry name" value="METAL TRANSPORTER CNNM-5"/>
    <property type="match status" value="1"/>
</dbReference>
<dbReference type="AlphaFoldDB" id="A0AAW0YYL6"/>
<dbReference type="InterPro" id="IPR045095">
    <property type="entry name" value="ACDP"/>
</dbReference>
<keyword evidence="2 3" id="KW-0472">Membrane</keyword>
<dbReference type="GO" id="GO:0030026">
    <property type="term" value="P:intracellular manganese ion homeostasis"/>
    <property type="evidence" value="ECO:0007669"/>
    <property type="project" value="TreeGrafter"/>
</dbReference>
<evidence type="ECO:0000256" key="2">
    <source>
        <dbReference type="PROSITE-ProRule" id="PRU01193"/>
    </source>
</evidence>
<feature type="transmembrane region" description="Helical" evidence="3">
    <location>
        <begin position="131"/>
        <end position="147"/>
    </location>
</feature>
<keyword evidence="6" id="KW-1185">Reference proteome</keyword>
<accession>A0AAW0YYL6</accession>
<keyword evidence="2 3" id="KW-1133">Transmembrane helix</keyword>
<feature type="transmembrane region" description="Helical" evidence="3">
    <location>
        <begin position="179"/>
        <end position="202"/>
    </location>
</feature>
<organism evidence="5 6">
    <name type="scientific">Kwoniella newhampshirensis</name>
    <dbReference type="NCBI Taxonomy" id="1651941"/>
    <lineage>
        <taxon>Eukaryota</taxon>
        <taxon>Fungi</taxon>
        <taxon>Dikarya</taxon>
        <taxon>Basidiomycota</taxon>
        <taxon>Agaricomycotina</taxon>
        <taxon>Tremellomycetes</taxon>
        <taxon>Tremellales</taxon>
        <taxon>Cryptococcaceae</taxon>
        <taxon>Kwoniella</taxon>
    </lineage>
</organism>
<evidence type="ECO:0000259" key="4">
    <source>
        <dbReference type="PROSITE" id="PS51846"/>
    </source>
</evidence>
<dbReference type="PANTHER" id="PTHR12064">
    <property type="entry name" value="METAL TRANSPORTER CNNM"/>
    <property type="match status" value="1"/>
</dbReference>
<reference evidence="5 6" key="1">
    <citation type="journal article" date="2024" name="bioRxiv">
        <title>Comparative genomics of Cryptococcus and Kwoniella reveals pathogenesis evolution and contrasting karyotype dynamics via intercentromeric recombination or chromosome fusion.</title>
        <authorList>
            <person name="Coelho M.A."/>
            <person name="David-Palma M."/>
            <person name="Shea T."/>
            <person name="Bowers K."/>
            <person name="McGinley-Smith S."/>
            <person name="Mohammad A.W."/>
            <person name="Gnirke A."/>
            <person name="Yurkov A.M."/>
            <person name="Nowrousian M."/>
            <person name="Sun S."/>
            <person name="Cuomo C.A."/>
            <person name="Heitman J."/>
        </authorList>
    </citation>
    <scope>NUCLEOTIDE SEQUENCE [LARGE SCALE GENOMIC DNA]</scope>
    <source>
        <strain evidence="5 6">CBS 13917</strain>
    </source>
</reference>